<comment type="similarity">
    <text evidence="2">Belongs to the sphingomyelin synthase family.</text>
</comment>
<accession>A0A0K0F3Y1</accession>
<keyword evidence="11" id="KW-1185">Reference proteome</keyword>
<comment type="subcellular location">
    <subcellularLocation>
        <location evidence="1">Membrane</location>
        <topology evidence="1">Multi-pass membrane protein</topology>
    </subcellularLocation>
</comment>
<dbReference type="PANTHER" id="PTHR21290:SF4">
    <property type="entry name" value="SPHINGOMYELIN SYNTHASE-RELATED 2"/>
    <property type="match status" value="1"/>
</dbReference>
<dbReference type="AlphaFoldDB" id="A0A0K0F3Y1"/>
<reference evidence="12" key="2">
    <citation type="submission" date="2015-08" db="UniProtKB">
        <authorList>
            <consortium name="WormBaseParasite"/>
        </authorList>
    </citation>
    <scope>IDENTIFICATION</scope>
</reference>
<keyword evidence="7" id="KW-0443">Lipid metabolism</keyword>
<evidence type="ECO:0000256" key="1">
    <source>
        <dbReference type="ARBA" id="ARBA00004141"/>
    </source>
</evidence>
<feature type="transmembrane region" description="Helical" evidence="9">
    <location>
        <begin position="190"/>
        <end position="211"/>
    </location>
</feature>
<keyword evidence="4 9" id="KW-0812">Transmembrane</keyword>
<dbReference type="GO" id="GO:0033188">
    <property type="term" value="F:sphingomyelin synthase activity"/>
    <property type="evidence" value="ECO:0007669"/>
    <property type="project" value="TreeGrafter"/>
</dbReference>
<dbReference type="WBParaSite" id="SVE_0351600.1">
    <property type="protein sequence ID" value="SVE_0351600.1"/>
    <property type="gene ID" value="SVE_0351600"/>
</dbReference>
<evidence type="ECO:0000256" key="5">
    <source>
        <dbReference type="ARBA" id="ARBA00022919"/>
    </source>
</evidence>
<dbReference type="STRING" id="75913.A0A0K0F3Y1"/>
<dbReference type="Pfam" id="PF14360">
    <property type="entry name" value="PAP2_C"/>
    <property type="match status" value="1"/>
</dbReference>
<keyword evidence="8 9" id="KW-0472">Membrane</keyword>
<dbReference type="PANTHER" id="PTHR21290">
    <property type="entry name" value="SPHINGOMYELIN SYNTHETASE"/>
    <property type="match status" value="1"/>
</dbReference>
<evidence type="ECO:0000256" key="3">
    <source>
        <dbReference type="ARBA" id="ARBA00022679"/>
    </source>
</evidence>
<evidence type="ECO:0000256" key="2">
    <source>
        <dbReference type="ARBA" id="ARBA00005441"/>
    </source>
</evidence>
<feature type="transmembrane region" description="Helical" evidence="9">
    <location>
        <begin position="69"/>
        <end position="90"/>
    </location>
</feature>
<evidence type="ECO:0000313" key="11">
    <source>
        <dbReference type="Proteomes" id="UP000035680"/>
    </source>
</evidence>
<reference evidence="11" key="1">
    <citation type="submission" date="2014-07" db="EMBL/GenBank/DDBJ databases">
        <authorList>
            <person name="Martin A.A"/>
            <person name="De Silva N."/>
        </authorList>
    </citation>
    <scope>NUCLEOTIDE SEQUENCE</scope>
</reference>
<dbReference type="GO" id="GO:0006686">
    <property type="term" value="P:sphingomyelin biosynthetic process"/>
    <property type="evidence" value="ECO:0007669"/>
    <property type="project" value="TreeGrafter"/>
</dbReference>
<protein>
    <submittedName>
        <fullName evidence="12">PAP2_C domain-containing protein</fullName>
    </submittedName>
</protein>
<dbReference type="GO" id="GO:0005789">
    <property type="term" value="C:endoplasmic reticulum membrane"/>
    <property type="evidence" value="ECO:0007669"/>
    <property type="project" value="TreeGrafter"/>
</dbReference>
<sequence>MVEQTSKNILPISQKDSVDLKKVFLAFFVLIFGWVLNNVVLAYVHDRVPLDQPPLPDTFFELFPEIPGAIEITEIIMLFIVISAFIVMVFHKYRWVVLRRVFCCAGISYIFRAICIFMLQVPVPSKNTYCAPQMESSLSNIIDRVISTFWSAGIEALRPRVLCGDLIVSGHTICLITGLQTLKLYSPKKLLFLLSFYKIATLIAILAILIARKHYTIDVFLGYVVATNVFRTYHSLAYSYHRNELYENLHSESIIKPLVIYFEKDTYSYFFDNYLDISSYIKKIPICNFEKKKMPI</sequence>
<proteinExistence type="inferred from homology"/>
<name>A0A0K0F3Y1_STRVS</name>
<evidence type="ECO:0000313" key="12">
    <source>
        <dbReference type="WBParaSite" id="SVE_0351600.1"/>
    </source>
</evidence>
<dbReference type="Proteomes" id="UP000035680">
    <property type="component" value="Unassembled WGS sequence"/>
</dbReference>
<dbReference type="GO" id="GO:0047493">
    <property type="term" value="F:ceramide cholinephosphotransferase activity"/>
    <property type="evidence" value="ECO:0007669"/>
    <property type="project" value="TreeGrafter"/>
</dbReference>
<dbReference type="GO" id="GO:0046513">
    <property type="term" value="P:ceramide biosynthetic process"/>
    <property type="evidence" value="ECO:0007669"/>
    <property type="project" value="TreeGrafter"/>
</dbReference>
<evidence type="ECO:0000256" key="6">
    <source>
        <dbReference type="ARBA" id="ARBA00022989"/>
    </source>
</evidence>
<evidence type="ECO:0000256" key="7">
    <source>
        <dbReference type="ARBA" id="ARBA00023098"/>
    </source>
</evidence>
<dbReference type="InterPro" id="IPR025749">
    <property type="entry name" value="Sphingomyelin_synth-like_dom"/>
</dbReference>
<evidence type="ECO:0000256" key="4">
    <source>
        <dbReference type="ARBA" id="ARBA00022692"/>
    </source>
</evidence>
<evidence type="ECO:0000256" key="9">
    <source>
        <dbReference type="SAM" id="Phobius"/>
    </source>
</evidence>
<keyword evidence="6 9" id="KW-1133">Transmembrane helix</keyword>
<feature type="transmembrane region" description="Helical" evidence="9">
    <location>
        <begin position="97"/>
        <end position="119"/>
    </location>
</feature>
<organism evidence="11 12">
    <name type="scientific">Strongyloides venezuelensis</name>
    <name type="common">Threadworm</name>
    <dbReference type="NCBI Taxonomy" id="75913"/>
    <lineage>
        <taxon>Eukaryota</taxon>
        <taxon>Metazoa</taxon>
        <taxon>Ecdysozoa</taxon>
        <taxon>Nematoda</taxon>
        <taxon>Chromadorea</taxon>
        <taxon>Rhabditida</taxon>
        <taxon>Tylenchina</taxon>
        <taxon>Panagrolaimomorpha</taxon>
        <taxon>Strongyloidoidea</taxon>
        <taxon>Strongyloididae</taxon>
        <taxon>Strongyloides</taxon>
    </lineage>
</organism>
<feature type="domain" description="Sphingomyelin synthase-like" evidence="10">
    <location>
        <begin position="163"/>
        <end position="234"/>
    </location>
</feature>
<dbReference type="GO" id="GO:0000139">
    <property type="term" value="C:Golgi membrane"/>
    <property type="evidence" value="ECO:0007669"/>
    <property type="project" value="TreeGrafter"/>
</dbReference>
<keyword evidence="3" id="KW-0808">Transferase</keyword>
<keyword evidence="5" id="KW-0746">Sphingolipid metabolism</keyword>
<evidence type="ECO:0000256" key="8">
    <source>
        <dbReference type="ARBA" id="ARBA00023136"/>
    </source>
</evidence>
<dbReference type="InterPro" id="IPR045221">
    <property type="entry name" value="Sphingomyelin_synth-like"/>
</dbReference>
<evidence type="ECO:0000259" key="10">
    <source>
        <dbReference type="Pfam" id="PF14360"/>
    </source>
</evidence>
<feature type="transmembrane region" description="Helical" evidence="9">
    <location>
        <begin position="23"/>
        <end position="44"/>
    </location>
</feature>
<dbReference type="GO" id="GO:0005886">
    <property type="term" value="C:plasma membrane"/>
    <property type="evidence" value="ECO:0007669"/>
    <property type="project" value="TreeGrafter"/>
</dbReference>